<dbReference type="SMART" id="SM00360">
    <property type="entry name" value="RRM"/>
    <property type="match status" value="5"/>
</dbReference>
<feature type="region of interest" description="Disordered" evidence="3">
    <location>
        <begin position="521"/>
        <end position="606"/>
    </location>
</feature>
<evidence type="ECO:0000313" key="5">
    <source>
        <dbReference type="EMBL" id="UKK02664.2"/>
    </source>
</evidence>
<name>A0A976QXF8_THEOR</name>
<dbReference type="InterPro" id="IPR000504">
    <property type="entry name" value="RRM_dom"/>
</dbReference>
<dbReference type="PROSITE" id="PS50102">
    <property type="entry name" value="RRM"/>
    <property type="match status" value="5"/>
</dbReference>
<feature type="domain" description="RRM" evidence="4">
    <location>
        <begin position="428"/>
        <end position="500"/>
    </location>
</feature>
<dbReference type="GO" id="GO:0003729">
    <property type="term" value="F:mRNA binding"/>
    <property type="evidence" value="ECO:0007669"/>
    <property type="project" value="TreeGrafter"/>
</dbReference>
<feature type="domain" description="RRM" evidence="4">
    <location>
        <begin position="612"/>
        <end position="699"/>
    </location>
</feature>
<accession>A0A976QXF8</accession>
<organism evidence="5 6">
    <name type="scientific">Theileria orientalis</name>
    <dbReference type="NCBI Taxonomy" id="68886"/>
    <lineage>
        <taxon>Eukaryota</taxon>
        <taxon>Sar</taxon>
        <taxon>Alveolata</taxon>
        <taxon>Apicomplexa</taxon>
        <taxon>Aconoidasida</taxon>
        <taxon>Piroplasmida</taxon>
        <taxon>Theileriidae</taxon>
        <taxon>Theileria</taxon>
    </lineage>
</organism>
<feature type="compositionally biased region" description="Basic and acidic residues" evidence="3">
    <location>
        <begin position="549"/>
        <end position="560"/>
    </location>
</feature>
<evidence type="ECO:0000313" key="6">
    <source>
        <dbReference type="Proteomes" id="UP000244811"/>
    </source>
</evidence>
<dbReference type="CDD" id="cd12320">
    <property type="entry name" value="RRM6_RBM19_RRM5_MRD1"/>
    <property type="match status" value="1"/>
</dbReference>
<proteinExistence type="predicted"/>
<dbReference type="InterPro" id="IPR050502">
    <property type="entry name" value="Euk_RNA-bind_prot"/>
</dbReference>
<dbReference type="Pfam" id="PF00076">
    <property type="entry name" value="RRM_1"/>
    <property type="match status" value="4"/>
</dbReference>
<dbReference type="AlphaFoldDB" id="A0A976QXF8"/>
<feature type="domain" description="RRM" evidence="4">
    <location>
        <begin position="228"/>
        <end position="315"/>
    </location>
</feature>
<evidence type="ECO:0000259" key="4">
    <source>
        <dbReference type="PROSITE" id="PS50102"/>
    </source>
</evidence>
<dbReference type="SUPFAM" id="SSF54928">
    <property type="entry name" value="RNA-binding domain, RBD"/>
    <property type="match status" value="3"/>
</dbReference>
<gene>
    <name evidence="5" type="ORF">MACK_002759</name>
</gene>
<dbReference type="InterPro" id="IPR035979">
    <property type="entry name" value="RBD_domain_sf"/>
</dbReference>
<feature type="domain" description="RRM" evidence="4">
    <location>
        <begin position="10"/>
        <end position="99"/>
    </location>
</feature>
<dbReference type="PANTHER" id="PTHR48025">
    <property type="entry name" value="OS02G0815200 PROTEIN"/>
    <property type="match status" value="1"/>
</dbReference>
<dbReference type="Gene3D" id="3.30.70.330">
    <property type="match status" value="5"/>
</dbReference>
<evidence type="ECO:0000256" key="2">
    <source>
        <dbReference type="PROSITE-ProRule" id="PRU00176"/>
    </source>
</evidence>
<dbReference type="EMBL" id="CP056072">
    <property type="protein sequence ID" value="UKK02664.2"/>
    <property type="molecule type" value="Genomic_DNA"/>
</dbReference>
<feature type="domain" description="RRM" evidence="4">
    <location>
        <begin position="719"/>
        <end position="796"/>
    </location>
</feature>
<sequence length="798" mass="91151">MNSVSFGDKSRLIIKNIPNSLDNKLLDKLITKKCRDIGVTKCDLKLLTKEKKVNKEVKRVSRGICYVGFASEKDATKFLNHYNNSYFNSCKVSIEYSKSPGTVEKKEERLNGVERVKATEGGQVVVEKEVVPRKAGVASKQVHIKFDSEDSDNHESDEDEDFIDRRVNRKSVRMEHLGQRDRMNRKYRKSSENMDNEHVSSENMDNEHVSSENMDNEHVSSQKEVDMNRVVIFNLPYSVTEEAIRSLVKPFGKVEQIHIPLNKYDYSDPSSMESKATKGMCYVTFCFESDAVNFMEKKNKSIFLGRIITITLAKSQHREEDHGLGRIDKYQNKRRNEETYSKFKMKKRKQEIGNQDIWNVLHIDIHAAIRSISAELGVGSEEILKDEEAGVNVALSESYILNKLKKWLENQGINYEVGDYDKEDLHEDTLMIKNLPYNSDDRELIRLFGSCGQIVRFATSPYKLLGLVQYSNKHECEKAFRTLSYKMYKTLPIYLQRVAKQLLPNSEMIKSDTKLIEEAKEEITPDHVEGSSTSTTKVSGITEVDGPSEGERSRYSHNDGDDGNCMDSVGHHASDTYQNYDNAGDNDNDNAGDHDNDDESSKEEECNRIGHVSIYVSNIDASVDEEELEKHFANLKGYVISKIIRPIQGGTDDNDKSKADRPRYGFIEFDSIHNAKEAIKRRCGTVIAGKLINVELSKNNQTISRHSKKKESGPREENDIIIVKNLPFQATKKELSDLFKHYANVKTVRIPKSAGNTHRGFGFVEFMSKNDAKTAMENLKNVHLYGRRLVLQYVENTK</sequence>
<feature type="compositionally biased region" description="Polar residues" evidence="3">
    <location>
        <begin position="530"/>
        <end position="539"/>
    </location>
</feature>
<reference evidence="5" key="1">
    <citation type="submission" date="2022-07" db="EMBL/GenBank/DDBJ databases">
        <title>Evaluation of T. orientalis genome assembly methods using nanopore sequencing and analysis of variation between genomes.</title>
        <authorList>
            <person name="Yam J."/>
            <person name="Micallef M.L."/>
            <person name="Liu M."/>
            <person name="Djordjevic S.P."/>
            <person name="Bogema D.R."/>
            <person name="Jenkins C."/>
        </authorList>
    </citation>
    <scope>NUCLEOTIDE SEQUENCE</scope>
    <source>
        <strain evidence="5">Goon Nure</strain>
    </source>
</reference>
<keyword evidence="1 2" id="KW-0694">RNA-binding</keyword>
<evidence type="ECO:0000256" key="3">
    <source>
        <dbReference type="SAM" id="MobiDB-lite"/>
    </source>
</evidence>
<dbReference type="Proteomes" id="UP000244811">
    <property type="component" value="Chromosome 4"/>
</dbReference>
<dbReference type="PANTHER" id="PTHR48025:SF1">
    <property type="entry name" value="RRM DOMAIN-CONTAINING PROTEIN"/>
    <property type="match status" value="1"/>
</dbReference>
<dbReference type="CDD" id="cd00590">
    <property type="entry name" value="RRM_SF"/>
    <property type="match status" value="1"/>
</dbReference>
<feature type="compositionally biased region" description="Acidic residues" evidence="3">
    <location>
        <begin position="584"/>
        <end position="602"/>
    </location>
</feature>
<dbReference type="InterPro" id="IPR012677">
    <property type="entry name" value="Nucleotide-bd_a/b_plait_sf"/>
</dbReference>
<feature type="region of interest" description="Disordered" evidence="3">
    <location>
        <begin position="173"/>
        <end position="209"/>
    </location>
</feature>
<evidence type="ECO:0000256" key="1">
    <source>
        <dbReference type="ARBA" id="ARBA00022884"/>
    </source>
</evidence>
<protein>
    <recommendedName>
        <fullName evidence="4">RRM domain-containing protein</fullName>
    </recommendedName>
</protein>